<keyword evidence="3" id="KW-1185">Reference proteome</keyword>
<feature type="region of interest" description="Disordered" evidence="1">
    <location>
        <begin position="37"/>
        <end position="56"/>
    </location>
</feature>
<name>A0A7W9FNQ1_9HYPH</name>
<evidence type="ECO:0000313" key="3">
    <source>
        <dbReference type="Proteomes" id="UP000523821"/>
    </source>
</evidence>
<dbReference type="EMBL" id="JACHOO010000006">
    <property type="protein sequence ID" value="MBB5754060.1"/>
    <property type="molecule type" value="Genomic_DNA"/>
</dbReference>
<sequence>MAGDEVLIRKDGERLILEPVRPARTLAEVIEWLQQQPPLDEDFPDIDELPHSPVEL</sequence>
<evidence type="ECO:0000256" key="1">
    <source>
        <dbReference type="SAM" id="MobiDB-lite"/>
    </source>
</evidence>
<proteinExistence type="predicted"/>
<reference evidence="2 3" key="1">
    <citation type="submission" date="2020-08" db="EMBL/GenBank/DDBJ databases">
        <title>Genomic Encyclopedia of Type Strains, Phase IV (KMG-IV): sequencing the most valuable type-strain genomes for metagenomic binning, comparative biology and taxonomic classification.</title>
        <authorList>
            <person name="Goeker M."/>
        </authorList>
    </citation>
    <scope>NUCLEOTIDE SEQUENCE [LARGE SCALE GENOMIC DNA]</scope>
    <source>
        <strain evidence="2 3">DSM 16268</strain>
    </source>
</reference>
<evidence type="ECO:0000313" key="2">
    <source>
        <dbReference type="EMBL" id="MBB5754060.1"/>
    </source>
</evidence>
<comment type="caution">
    <text evidence="2">The sequence shown here is derived from an EMBL/GenBank/DDBJ whole genome shotgun (WGS) entry which is preliminary data.</text>
</comment>
<gene>
    <name evidence="2" type="ORF">GGQ63_003135</name>
</gene>
<dbReference type="Proteomes" id="UP000523821">
    <property type="component" value="Unassembled WGS sequence"/>
</dbReference>
<dbReference type="AlphaFoldDB" id="A0A7W9FNQ1"/>
<protein>
    <submittedName>
        <fullName evidence="2">Virulence-associated protein VagC</fullName>
    </submittedName>
</protein>
<organism evidence="2 3">
    <name type="scientific">Prosthecomicrobium pneumaticum</name>
    <dbReference type="NCBI Taxonomy" id="81895"/>
    <lineage>
        <taxon>Bacteria</taxon>
        <taxon>Pseudomonadati</taxon>
        <taxon>Pseudomonadota</taxon>
        <taxon>Alphaproteobacteria</taxon>
        <taxon>Hyphomicrobiales</taxon>
        <taxon>Kaistiaceae</taxon>
        <taxon>Prosthecomicrobium</taxon>
    </lineage>
</organism>
<accession>A0A7W9FNQ1</accession>